<reference evidence="3" key="1">
    <citation type="submission" date="2012-06" db="EMBL/GenBank/DDBJ databases">
        <title>The complete genome of Belliella baltica DSM 15883.</title>
        <authorList>
            <person name="Lucas S."/>
            <person name="Copeland A."/>
            <person name="Lapidus A."/>
            <person name="Goodwin L."/>
            <person name="Pitluck S."/>
            <person name="Peters L."/>
            <person name="Mikhailova N."/>
            <person name="Davenport K."/>
            <person name="Kyrpides N."/>
            <person name="Mavromatis K."/>
            <person name="Pagani I."/>
            <person name="Ivanova N."/>
            <person name="Ovchinnikova G."/>
            <person name="Zeytun A."/>
            <person name="Detter J.C."/>
            <person name="Han C."/>
            <person name="Land M."/>
            <person name="Hauser L."/>
            <person name="Markowitz V."/>
            <person name="Cheng J.-F."/>
            <person name="Hugenholtz P."/>
            <person name="Woyke T."/>
            <person name="Wu D."/>
            <person name="Tindall B."/>
            <person name="Pomrenke H."/>
            <person name="Brambilla E."/>
            <person name="Klenk H.-P."/>
            <person name="Eisen J.A."/>
        </authorList>
    </citation>
    <scope>NUCLEOTIDE SEQUENCE [LARGE SCALE GENOMIC DNA]</scope>
    <source>
        <strain evidence="3">DSM 15883 / CIP 108006 / LMG 21964 / BA134</strain>
    </source>
</reference>
<dbReference type="Proteomes" id="UP000006050">
    <property type="component" value="Chromosome"/>
</dbReference>
<organism evidence="2 3">
    <name type="scientific">Belliella baltica (strain DSM 15883 / CIP 108006 / LMG 21964 / BA134)</name>
    <dbReference type="NCBI Taxonomy" id="866536"/>
    <lineage>
        <taxon>Bacteria</taxon>
        <taxon>Pseudomonadati</taxon>
        <taxon>Bacteroidota</taxon>
        <taxon>Cytophagia</taxon>
        <taxon>Cytophagales</taxon>
        <taxon>Cyclobacteriaceae</taxon>
        <taxon>Belliella</taxon>
    </lineage>
</organism>
<dbReference type="STRING" id="866536.Belba_2373"/>
<dbReference type="OrthoDB" id="595476at2"/>
<keyword evidence="1" id="KW-1277">Toxin-antitoxin system</keyword>
<dbReference type="RefSeq" id="WP_014772892.1">
    <property type="nucleotide sequence ID" value="NC_018010.1"/>
</dbReference>
<accession>I3Z6R5</accession>
<dbReference type="InterPro" id="IPR007712">
    <property type="entry name" value="RelE/ParE_toxin"/>
</dbReference>
<dbReference type="eggNOG" id="COG3668">
    <property type="taxonomic scope" value="Bacteria"/>
</dbReference>
<dbReference type="EMBL" id="CP003281">
    <property type="protein sequence ID" value="AFL84933.1"/>
    <property type="molecule type" value="Genomic_DNA"/>
</dbReference>
<evidence type="ECO:0000313" key="2">
    <source>
        <dbReference type="EMBL" id="AFL84933.1"/>
    </source>
</evidence>
<proteinExistence type="predicted"/>
<dbReference type="KEGG" id="bbd:Belba_2373"/>
<dbReference type="HOGENOM" id="CLU_147162_7_0_10"/>
<keyword evidence="3" id="KW-1185">Reference proteome</keyword>
<evidence type="ECO:0000313" key="3">
    <source>
        <dbReference type="Proteomes" id="UP000006050"/>
    </source>
</evidence>
<dbReference type="Gene3D" id="3.30.2310.20">
    <property type="entry name" value="RelE-like"/>
    <property type="match status" value="1"/>
</dbReference>
<protein>
    <submittedName>
        <fullName evidence="2">Plasmid stabilization system protein</fullName>
    </submittedName>
</protein>
<gene>
    <name evidence="2" type="ordered locus">Belba_2373</name>
</gene>
<name>I3Z6R5_BELBD</name>
<dbReference type="Pfam" id="PF05016">
    <property type="entry name" value="ParE_toxin"/>
    <property type="match status" value="1"/>
</dbReference>
<dbReference type="AlphaFoldDB" id="I3Z6R5"/>
<dbReference type="InterPro" id="IPR035093">
    <property type="entry name" value="RelE/ParE_toxin_dom_sf"/>
</dbReference>
<evidence type="ECO:0000256" key="1">
    <source>
        <dbReference type="ARBA" id="ARBA00022649"/>
    </source>
</evidence>
<dbReference type="PATRIC" id="fig|866536.3.peg.2440"/>
<sequence>MTLRYLSLAKIELDQSYEFYESQKPKLGASFLREVRQGIRRIQNQPTAWTPISKRLRRCLLNKFPFGIIYQIREDEILIIAIAHLHRKPNYWENRA</sequence>